<reference evidence="3" key="1">
    <citation type="journal article" date="2014" name="Front. Microbiol.">
        <title>High frequency of phylogenetically diverse reductive dehalogenase-homologous genes in deep subseafloor sedimentary metagenomes.</title>
        <authorList>
            <person name="Kawai M."/>
            <person name="Futagami T."/>
            <person name="Toyoda A."/>
            <person name="Takaki Y."/>
            <person name="Nishi S."/>
            <person name="Hori S."/>
            <person name="Arai W."/>
            <person name="Tsubouchi T."/>
            <person name="Morono Y."/>
            <person name="Uchiyama I."/>
            <person name="Ito T."/>
            <person name="Fujiyama A."/>
            <person name="Inagaki F."/>
            <person name="Takami H."/>
        </authorList>
    </citation>
    <scope>NUCLEOTIDE SEQUENCE</scope>
    <source>
        <strain evidence="3">Expedition CK06-06</strain>
    </source>
</reference>
<feature type="non-terminal residue" evidence="3">
    <location>
        <position position="1"/>
    </location>
</feature>
<comment type="caution">
    <text evidence="3">The sequence shown here is derived from an EMBL/GenBank/DDBJ whole genome shotgun (WGS) entry which is preliminary data.</text>
</comment>
<dbReference type="EMBL" id="BART01028951">
    <property type="protein sequence ID" value="GAG95309.1"/>
    <property type="molecule type" value="Genomic_DNA"/>
</dbReference>
<evidence type="ECO:0000313" key="2">
    <source>
        <dbReference type="EMBL" id="GAG95309.1"/>
    </source>
</evidence>
<protein>
    <submittedName>
        <fullName evidence="3">Uncharacterized protein</fullName>
    </submittedName>
</protein>
<keyword evidence="1" id="KW-0472">Membrane</keyword>
<keyword evidence="1" id="KW-1133">Transmembrane helix</keyword>
<dbReference type="AlphaFoldDB" id="X1BHA6"/>
<proteinExistence type="predicted"/>
<evidence type="ECO:0000256" key="1">
    <source>
        <dbReference type="SAM" id="Phobius"/>
    </source>
</evidence>
<accession>X1BHA6</accession>
<name>X1BHA6_9ZZZZ</name>
<keyword evidence="1" id="KW-0812">Transmembrane</keyword>
<feature type="transmembrane region" description="Helical" evidence="1">
    <location>
        <begin position="19"/>
        <end position="41"/>
    </location>
</feature>
<feature type="transmembrane region" description="Helical" evidence="1">
    <location>
        <begin position="53"/>
        <end position="70"/>
    </location>
</feature>
<evidence type="ECO:0000313" key="3">
    <source>
        <dbReference type="EMBL" id="GAG95314.1"/>
    </source>
</evidence>
<gene>
    <name evidence="2" type="ORF">S01H4_50923</name>
    <name evidence="3" type="ORF">S01H4_50924</name>
</gene>
<organism evidence="3">
    <name type="scientific">marine sediment metagenome</name>
    <dbReference type="NCBI Taxonomy" id="412755"/>
    <lineage>
        <taxon>unclassified sequences</taxon>
        <taxon>metagenomes</taxon>
        <taxon>ecological metagenomes</taxon>
    </lineage>
</organism>
<sequence length="75" mass="8326">PQLLTICEIDEDHSLVCKLFGILLAGLTILLAIIGIASFGITYEAYTWWPETGFYGGIIAGILNSILFFLKYKNK</sequence>
<dbReference type="EMBL" id="BART01028951">
    <property type="protein sequence ID" value="GAG95314.1"/>
    <property type="molecule type" value="Genomic_DNA"/>
</dbReference>